<feature type="compositionally biased region" description="Basic and acidic residues" evidence="1">
    <location>
        <begin position="126"/>
        <end position="138"/>
    </location>
</feature>
<sequence>MITPLPYPEPWATKAVPVSLHKSNPAQFISLPKYQNVSYRPSCQHPYIMETLRTPSLTPDLSDDDTYSRRSSMSVSFDPILDSLNNFRANEKKRPLPLLDGLCLQPPVKCVETESTSDMLTTEETGEPREPREQGDKEPHCNLKYLFEERDYTRYLRVDLGQAWGPLTQQFAQMFPQSKSVSKSGSKSPRTEGGLQGAYYRDHKVLPLIIDGQLQFMENGHVRPTKVLTRDQSEMKHLYSLVYLYPERAMNYPWLPVAERERAYQLNRERQPQIKKARLEAQQRGTYVEKLPPDEECGCCPGEDRKRNNSCPGGDYGMEIKPTPKKVVPRVPSRPVRGRAIKRRARAFKL</sequence>
<keyword evidence="3" id="KW-1185">Reference proteome</keyword>
<evidence type="ECO:0000313" key="2">
    <source>
        <dbReference type="EMBL" id="KAK5632031.1"/>
    </source>
</evidence>
<protein>
    <submittedName>
        <fullName evidence="2">Uncharacterized protein</fullName>
    </submittedName>
</protein>
<evidence type="ECO:0000313" key="3">
    <source>
        <dbReference type="Proteomes" id="UP001305414"/>
    </source>
</evidence>
<feature type="region of interest" description="Disordered" evidence="1">
    <location>
        <begin position="114"/>
        <end position="138"/>
    </location>
</feature>
<gene>
    <name evidence="2" type="ORF">RRF57_007745</name>
</gene>
<comment type="caution">
    <text evidence="2">The sequence shown here is derived from an EMBL/GenBank/DDBJ whole genome shotgun (WGS) entry which is preliminary data.</text>
</comment>
<evidence type="ECO:0000256" key="1">
    <source>
        <dbReference type="SAM" id="MobiDB-lite"/>
    </source>
</evidence>
<organism evidence="2 3">
    <name type="scientific">Xylaria bambusicola</name>
    <dbReference type="NCBI Taxonomy" id="326684"/>
    <lineage>
        <taxon>Eukaryota</taxon>
        <taxon>Fungi</taxon>
        <taxon>Dikarya</taxon>
        <taxon>Ascomycota</taxon>
        <taxon>Pezizomycotina</taxon>
        <taxon>Sordariomycetes</taxon>
        <taxon>Xylariomycetidae</taxon>
        <taxon>Xylariales</taxon>
        <taxon>Xylariaceae</taxon>
        <taxon>Xylaria</taxon>
    </lineage>
</organism>
<feature type="compositionally biased region" description="Low complexity" evidence="1">
    <location>
        <begin position="178"/>
        <end position="188"/>
    </location>
</feature>
<dbReference type="AlphaFoldDB" id="A0AAN7ZAM0"/>
<dbReference type="Proteomes" id="UP001305414">
    <property type="component" value="Unassembled WGS sequence"/>
</dbReference>
<dbReference type="EMBL" id="JAWHQM010000022">
    <property type="protein sequence ID" value="KAK5632031.1"/>
    <property type="molecule type" value="Genomic_DNA"/>
</dbReference>
<proteinExistence type="predicted"/>
<name>A0AAN7ZAM0_9PEZI</name>
<accession>A0AAN7ZAM0</accession>
<feature type="region of interest" description="Disordered" evidence="1">
    <location>
        <begin position="308"/>
        <end position="334"/>
    </location>
</feature>
<feature type="region of interest" description="Disordered" evidence="1">
    <location>
        <begin position="176"/>
        <end position="195"/>
    </location>
</feature>
<reference evidence="2 3" key="1">
    <citation type="submission" date="2023-10" db="EMBL/GenBank/DDBJ databases">
        <title>Draft genome sequence of Xylaria bambusicola isolate GMP-LS, the root and basal stem rot pathogen of sugarcane in Indonesia.</title>
        <authorList>
            <person name="Selvaraj P."/>
            <person name="Muralishankar V."/>
            <person name="Muruganantham S."/>
            <person name="Sp S."/>
            <person name="Haryani S."/>
            <person name="Lau K.J.X."/>
            <person name="Naqvi N.I."/>
        </authorList>
    </citation>
    <scope>NUCLEOTIDE SEQUENCE [LARGE SCALE GENOMIC DNA]</scope>
    <source>
        <strain evidence="2">GMP-LS</strain>
    </source>
</reference>